<evidence type="ECO:0000313" key="3">
    <source>
        <dbReference type="Proteomes" id="UP000095023"/>
    </source>
</evidence>
<dbReference type="AlphaFoldDB" id="A0A1E4TMI8"/>
<gene>
    <name evidence="2" type="ORF">CANCADRAFT_43537</name>
</gene>
<reference evidence="3" key="1">
    <citation type="submission" date="2016-02" db="EMBL/GenBank/DDBJ databases">
        <title>Comparative genomics of biotechnologically important yeasts.</title>
        <authorList>
            <consortium name="DOE Joint Genome Institute"/>
            <person name="Riley R."/>
            <person name="Haridas S."/>
            <person name="Wolfe K.H."/>
            <person name="Lopes M.R."/>
            <person name="Hittinger C.T."/>
            <person name="Goker M."/>
            <person name="Salamov A."/>
            <person name="Wisecaver J."/>
            <person name="Long T.M."/>
            <person name="Aerts A.L."/>
            <person name="Barry K."/>
            <person name="Choi C."/>
            <person name="Clum A."/>
            <person name="Coughlan A.Y."/>
            <person name="Deshpande S."/>
            <person name="Douglass A.P."/>
            <person name="Hanson S.J."/>
            <person name="Klenk H.-P."/>
            <person name="Labutti K."/>
            <person name="Lapidus A."/>
            <person name="Lindquist E."/>
            <person name="Lipzen A."/>
            <person name="Meier-Kolthoff J.P."/>
            <person name="Ohm R.A."/>
            <person name="Otillar R.P."/>
            <person name="Pangilinan J."/>
            <person name="Peng Y."/>
            <person name="Rokas A."/>
            <person name="Rosa C.A."/>
            <person name="Scheuner C."/>
            <person name="Sibirny A.A."/>
            <person name="Slot J.C."/>
            <person name="Stielow J.B."/>
            <person name="Sun H."/>
            <person name="Kurtzman C.P."/>
            <person name="Blackwell M."/>
            <person name="Jeffries T.W."/>
            <person name="Grigoriev I.V."/>
        </authorList>
    </citation>
    <scope>NUCLEOTIDE SEQUENCE [LARGE SCALE GENOMIC DNA]</scope>
    <source>
        <strain evidence="3">NRRL Y-17796</strain>
    </source>
</reference>
<accession>A0A1E4TMI8</accession>
<proteinExistence type="predicted"/>
<keyword evidence="3" id="KW-1185">Reference proteome</keyword>
<dbReference type="EMBL" id="KV453841">
    <property type="protein sequence ID" value="ODV92961.1"/>
    <property type="molecule type" value="Genomic_DNA"/>
</dbReference>
<dbReference type="OrthoDB" id="5338458at2759"/>
<dbReference type="InterPro" id="IPR047092">
    <property type="entry name" value="AFUB_07903/YDR124W-like_hel"/>
</dbReference>
<dbReference type="Pfam" id="PF11001">
    <property type="entry name" value="AFUB_07903_YDR124W_hel"/>
    <property type="match status" value="1"/>
</dbReference>
<name>A0A1E4TMI8_9ASCO</name>
<organism evidence="2 3">
    <name type="scientific">Tortispora caseinolytica NRRL Y-17796</name>
    <dbReference type="NCBI Taxonomy" id="767744"/>
    <lineage>
        <taxon>Eukaryota</taxon>
        <taxon>Fungi</taxon>
        <taxon>Dikarya</taxon>
        <taxon>Ascomycota</taxon>
        <taxon>Saccharomycotina</taxon>
        <taxon>Trigonopsidomycetes</taxon>
        <taxon>Trigonopsidales</taxon>
        <taxon>Trigonopsidaceae</taxon>
        <taxon>Tortispora</taxon>
    </lineage>
</organism>
<protein>
    <recommendedName>
        <fullName evidence="1">Subtelomeric hrmA-associated cluster protein AFUB-079030/YDR124W-like helical bundle domain-containing protein</fullName>
    </recommendedName>
</protein>
<evidence type="ECO:0000259" key="1">
    <source>
        <dbReference type="Pfam" id="PF11001"/>
    </source>
</evidence>
<feature type="domain" description="Subtelomeric hrmA-associated cluster protein AFUB-079030/YDR124W-like helical bundle" evidence="1">
    <location>
        <begin position="116"/>
        <end position="173"/>
    </location>
</feature>
<sequence length="265" mass="30636">MSSKLVEALQHLQLYCNDSGWRYSIRLFRPETNEVCTYTYDGSIITCSVEDSSFLNKRALVITSTMIEYKRVSDNPARPEVAMYGNSENAEQHWNKREFLVCAAAHLLEAQIRLLLAMVKEIITFMEPDKRSTHPFKGGESTRPVWWPDGVKHMKIERLNIKVLRKFILHFIYRGTVPASVYRTVYNYASIRHNYHAKQVLRWIVTLIEKLRPASGSIPANLSIRRLLEMEELIATYDSSISVDIIKRILISAAVSEENRVRDSV</sequence>
<evidence type="ECO:0000313" key="2">
    <source>
        <dbReference type="EMBL" id="ODV92961.1"/>
    </source>
</evidence>
<dbReference type="Proteomes" id="UP000095023">
    <property type="component" value="Unassembled WGS sequence"/>
</dbReference>